<evidence type="ECO:0000256" key="1">
    <source>
        <dbReference type="ARBA" id="ARBA00010122"/>
    </source>
</evidence>
<protein>
    <recommendedName>
        <fullName evidence="2">aspartate kinase</fullName>
        <ecNumber evidence="2">2.7.2.4</ecNumber>
    </recommendedName>
</protein>
<evidence type="ECO:0000259" key="7">
    <source>
        <dbReference type="PROSITE" id="PS51671"/>
    </source>
</evidence>
<keyword evidence="4" id="KW-0547">Nucleotide-binding</keyword>
<reference evidence="8" key="1">
    <citation type="journal article" date="2014" name="Front. Microbiol.">
        <title>High frequency of phylogenetically diverse reductive dehalogenase-homologous genes in deep subseafloor sedimentary metagenomes.</title>
        <authorList>
            <person name="Kawai M."/>
            <person name="Futagami T."/>
            <person name="Toyoda A."/>
            <person name="Takaki Y."/>
            <person name="Nishi S."/>
            <person name="Hori S."/>
            <person name="Arai W."/>
            <person name="Tsubouchi T."/>
            <person name="Morono Y."/>
            <person name="Uchiyama I."/>
            <person name="Ito T."/>
            <person name="Fujiyama A."/>
            <person name="Inagaki F."/>
            <person name="Takami H."/>
        </authorList>
    </citation>
    <scope>NUCLEOTIDE SEQUENCE</scope>
    <source>
        <strain evidence="8">Expedition CK06-06</strain>
    </source>
</reference>
<keyword evidence="6" id="KW-0067">ATP-binding</keyword>
<dbReference type="EMBL" id="BARS01041286">
    <property type="protein sequence ID" value="GAG30602.1"/>
    <property type="molecule type" value="Genomic_DNA"/>
</dbReference>
<proteinExistence type="inferred from homology"/>
<dbReference type="PANTHER" id="PTHR21499:SF3">
    <property type="entry name" value="ASPARTOKINASE"/>
    <property type="match status" value="1"/>
</dbReference>
<keyword evidence="3" id="KW-0808">Transferase</keyword>
<comment type="caution">
    <text evidence="8">The sequence shown here is derived from an EMBL/GenBank/DDBJ whole genome shotgun (WGS) entry which is preliminary data.</text>
</comment>
<keyword evidence="5" id="KW-0418">Kinase</keyword>
<organism evidence="8">
    <name type="scientific">marine sediment metagenome</name>
    <dbReference type="NCBI Taxonomy" id="412755"/>
    <lineage>
        <taxon>unclassified sequences</taxon>
        <taxon>metagenomes</taxon>
        <taxon>ecological metagenomes</taxon>
    </lineage>
</organism>
<dbReference type="CDD" id="cd04936">
    <property type="entry name" value="ACT_AKii-LysC-BS-like_2"/>
    <property type="match status" value="1"/>
</dbReference>
<evidence type="ECO:0000313" key="8">
    <source>
        <dbReference type="EMBL" id="GAG30602.1"/>
    </source>
</evidence>
<dbReference type="GO" id="GO:0009090">
    <property type="term" value="P:homoserine biosynthetic process"/>
    <property type="evidence" value="ECO:0007669"/>
    <property type="project" value="TreeGrafter"/>
</dbReference>
<gene>
    <name evidence="8" type="ORF">S01H1_62812</name>
</gene>
<dbReference type="PROSITE" id="PS51671">
    <property type="entry name" value="ACT"/>
    <property type="match status" value="1"/>
</dbReference>
<dbReference type="GO" id="GO:0009089">
    <property type="term" value="P:lysine biosynthetic process via diaminopimelate"/>
    <property type="evidence" value="ECO:0007669"/>
    <property type="project" value="TreeGrafter"/>
</dbReference>
<dbReference type="InterPro" id="IPR045865">
    <property type="entry name" value="ACT-like_dom_sf"/>
</dbReference>
<evidence type="ECO:0000256" key="3">
    <source>
        <dbReference type="ARBA" id="ARBA00022679"/>
    </source>
</evidence>
<dbReference type="GO" id="GO:0005524">
    <property type="term" value="F:ATP binding"/>
    <property type="evidence" value="ECO:0007669"/>
    <property type="project" value="UniProtKB-KW"/>
</dbReference>
<dbReference type="InterPro" id="IPR002912">
    <property type="entry name" value="ACT_dom"/>
</dbReference>
<evidence type="ECO:0000256" key="5">
    <source>
        <dbReference type="ARBA" id="ARBA00022777"/>
    </source>
</evidence>
<accession>X0X5E4</accession>
<dbReference type="GO" id="GO:0004072">
    <property type="term" value="F:aspartate kinase activity"/>
    <property type="evidence" value="ECO:0007669"/>
    <property type="project" value="UniProtKB-EC"/>
</dbReference>
<dbReference type="Gene3D" id="3.30.2130.10">
    <property type="entry name" value="VC0802-like"/>
    <property type="match status" value="1"/>
</dbReference>
<evidence type="ECO:0000256" key="2">
    <source>
        <dbReference type="ARBA" id="ARBA00013059"/>
    </source>
</evidence>
<sequence>YTRAVECGKNHSVKIHVRSSVEENEGTIITHEVPQMEGVVVSGATVQKNMAKIDLVNVDNKPGNAAKIFSHLAKARVVINDIIQTEVSTEKANLSFTLGISDLAAAKEAAERIKDEVNCESIFIRDDIAEISVVGVGMRTHYGVADKMFSSLAEARVNIDSITTSEIRISCVVNKDQADEALRAVCVAFGLDKPAEKRNA</sequence>
<dbReference type="CDD" id="cd04913">
    <property type="entry name" value="ACT_AKii-LysC-BS-like_1"/>
    <property type="match status" value="1"/>
</dbReference>
<evidence type="ECO:0000256" key="6">
    <source>
        <dbReference type="ARBA" id="ARBA00022840"/>
    </source>
</evidence>
<dbReference type="AlphaFoldDB" id="X0X5E4"/>
<dbReference type="FunFam" id="3.30.2130.10:FF:000001">
    <property type="entry name" value="Bifunctional aspartokinase/homoserine dehydrogenase"/>
    <property type="match status" value="1"/>
</dbReference>
<name>X0X5E4_9ZZZZ</name>
<comment type="similarity">
    <text evidence="1">Belongs to the aspartokinase family.</text>
</comment>
<dbReference type="SUPFAM" id="SSF55021">
    <property type="entry name" value="ACT-like"/>
    <property type="match status" value="2"/>
</dbReference>
<feature type="domain" description="ACT" evidence="7">
    <location>
        <begin position="53"/>
        <end position="136"/>
    </location>
</feature>
<dbReference type="Pfam" id="PF22468">
    <property type="entry name" value="ACT_9"/>
    <property type="match status" value="1"/>
</dbReference>
<dbReference type="PANTHER" id="PTHR21499">
    <property type="entry name" value="ASPARTATE KINASE"/>
    <property type="match status" value="1"/>
</dbReference>
<evidence type="ECO:0000256" key="4">
    <source>
        <dbReference type="ARBA" id="ARBA00022741"/>
    </source>
</evidence>
<dbReference type="GO" id="GO:0005829">
    <property type="term" value="C:cytosol"/>
    <property type="evidence" value="ECO:0007669"/>
    <property type="project" value="TreeGrafter"/>
</dbReference>
<dbReference type="InterPro" id="IPR054352">
    <property type="entry name" value="ACT_Aspartokinase"/>
</dbReference>
<feature type="non-terminal residue" evidence="8">
    <location>
        <position position="1"/>
    </location>
</feature>
<dbReference type="EC" id="2.7.2.4" evidence="2"/>